<dbReference type="Proteomes" id="UP001141629">
    <property type="component" value="Unassembled WGS sequence"/>
</dbReference>
<accession>A0A9X3BZI6</accession>
<organism evidence="4 5">
    <name type="scientific">Mycobacterium yunnanensis</name>
    <dbReference type="NCBI Taxonomy" id="368477"/>
    <lineage>
        <taxon>Bacteria</taxon>
        <taxon>Bacillati</taxon>
        <taxon>Actinomycetota</taxon>
        <taxon>Actinomycetes</taxon>
        <taxon>Mycobacteriales</taxon>
        <taxon>Mycobacteriaceae</taxon>
        <taxon>Mycobacterium</taxon>
    </lineage>
</organism>
<feature type="domain" description="DUF1980" evidence="2">
    <location>
        <begin position="8"/>
        <end position="100"/>
    </location>
</feature>
<dbReference type="InterPro" id="IPR015402">
    <property type="entry name" value="DUF1980"/>
</dbReference>
<dbReference type="Pfam" id="PF21537">
    <property type="entry name" value="DUF1980_C"/>
    <property type="match status" value="1"/>
</dbReference>
<evidence type="ECO:0000313" key="5">
    <source>
        <dbReference type="Proteomes" id="UP001141629"/>
    </source>
</evidence>
<sequence length="241" mass="25462">MNRSTQNLVLLLVGLSTAVMLVKGTYLNYVKPGLLPWLAVASAALVVLGAVSIARDLRQASAHDHDHDHDHDEHGHRHQPWLGWLLLIPIAMVAFVVPPALDARGATPAAVSAPQRRAFPPLPPGDAPTVSLPEVVMRAAADSTNSLAGRSITLTGFTLHQSGGVDLGRVVIVCCAADAQLARVHLTGPEASTAAEHPEDTWLKIEGQIVPGSSHANDGYIPTMTVTSVTPVEKPANTYAY</sequence>
<keyword evidence="1" id="KW-0812">Transmembrane</keyword>
<comment type="caution">
    <text evidence="4">The sequence shown here is derived from an EMBL/GenBank/DDBJ whole genome shotgun (WGS) entry which is preliminary data.</text>
</comment>
<dbReference type="InterPro" id="IPR052955">
    <property type="entry name" value="UPF0703_membrane_permease"/>
</dbReference>
<gene>
    <name evidence="4" type="ORF">H7K45_00280</name>
</gene>
<dbReference type="Pfam" id="PF09323">
    <property type="entry name" value="DUF1980"/>
    <property type="match status" value="1"/>
</dbReference>
<feature type="domain" description="DUF1980" evidence="3">
    <location>
        <begin position="136"/>
        <end position="241"/>
    </location>
</feature>
<feature type="transmembrane region" description="Helical" evidence="1">
    <location>
        <begin position="34"/>
        <end position="54"/>
    </location>
</feature>
<dbReference type="PANTHER" id="PTHR40047:SF1">
    <property type="entry name" value="UPF0703 PROTEIN YCGQ"/>
    <property type="match status" value="1"/>
</dbReference>
<dbReference type="AlphaFoldDB" id="A0A9X3BZI6"/>
<dbReference type="RefSeq" id="WP_263993705.1">
    <property type="nucleotide sequence ID" value="NZ_JACKVK010000001.1"/>
</dbReference>
<keyword evidence="1" id="KW-0472">Membrane</keyword>
<keyword evidence="1" id="KW-1133">Transmembrane helix</keyword>
<evidence type="ECO:0000259" key="2">
    <source>
        <dbReference type="Pfam" id="PF09323"/>
    </source>
</evidence>
<keyword evidence="5" id="KW-1185">Reference proteome</keyword>
<evidence type="ECO:0000259" key="3">
    <source>
        <dbReference type="Pfam" id="PF21537"/>
    </source>
</evidence>
<reference evidence="4" key="1">
    <citation type="submission" date="2020-07" db="EMBL/GenBank/DDBJ databases">
        <authorList>
            <person name="Pettersson B.M.F."/>
            <person name="Behra P.R.K."/>
            <person name="Ramesh M."/>
            <person name="Das S."/>
            <person name="Dasgupta S."/>
            <person name="Kirsebom L.A."/>
        </authorList>
    </citation>
    <scope>NUCLEOTIDE SEQUENCE</scope>
    <source>
        <strain evidence="4">DSM 44838</strain>
    </source>
</reference>
<dbReference type="NCBIfam" id="TIGR03943">
    <property type="entry name" value="TIGR03943 family putative permease subunit"/>
    <property type="match status" value="1"/>
</dbReference>
<dbReference type="InterPro" id="IPR048493">
    <property type="entry name" value="DUF1980_N"/>
</dbReference>
<dbReference type="InterPro" id="IPR048447">
    <property type="entry name" value="DUF1980_C"/>
</dbReference>
<reference evidence="4" key="2">
    <citation type="journal article" date="2022" name="BMC Genomics">
        <title>Comparative genome analysis of mycobacteria focusing on tRNA and non-coding RNA.</title>
        <authorList>
            <person name="Behra P.R.K."/>
            <person name="Pettersson B.M.F."/>
            <person name="Ramesh M."/>
            <person name="Das S."/>
            <person name="Dasgupta S."/>
            <person name="Kirsebom L.A."/>
        </authorList>
    </citation>
    <scope>NUCLEOTIDE SEQUENCE</scope>
    <source>
        <strain evidence="4">DSM 44838</strain>
    </source>
</reference>
<protein>
    <submittedName>
        <fullName evidence="4">TIGR03943 family protein</fullName>
    </submittedName>
</protein>
<feature type="transmembrane region" description="Helical" evidence="1">
    <location>
        <begin position="81"/>
        <end position="101"/>
    </location>
</feature>
<dbReference type="PANTHER" id="PTHR40047">
    <property type="entry name" value="UPF0703 PROTEIN YCGQ"/>
    <property type="match status" value="1"/>
</dbReference>
<name>A0A9X3BZI6_9MYCO</name>
<proteinExistence type="predicted"/>
<dbReference type="EMBL" id="JACKVK010000001">
    <property type="protein sequence ID" value="MCV7418971.1"/>
    <property type="molecule type" value="Genomic_DNA"/>
</dbReference>
<evidence type="ECO:0000256" key="1">
    <source>
        <dbReference type="SAM" id="Phobius"/>
    </source>
</evidence>
<evidence type="ECO:0000313" key="4">
    <source>
        <dbReference type="EMBL" id="MCV7418971.1"/>
    </source>
</evidence>